<dbReference type="InterPro" id="IPR008962">
    <property type="entry name" value="PapD-like_sf"/>
</dbReference>
<comment type="function">
    <text evidence="1">Central component in molecular interactions underlying sperm crawling. Forms an extensive filament system that extends from sperm villipoda, along the leading edge of the pseudopod.</text>
</comment>
<dbReference type="Gene3D" id="2.60.40.10">
    <property type="entry name" value="Immunoglobulins"/>
    <property type="match status" value="1"/>
</dbReference>
<protein>
    <recommendedName>
        <fullName evidence="1">Major sperm protein</fullName>
    </recommendedName>
</protein>
<evidence type="ECO:0000259" key="3">
    <source>
        <dbReference type="PROSITE" id="PS50202"/>
    </source>
</evidence>
<evidence type="ECO:0000256" key="1">
    <source>
        <dbReference type="RuleBase" id="RU003425"/>
    </source>
</evidence>
<sequence>MQVSTSGGTTKHRLKCIGDQRLAFKVMLRPKYFKYYSKATVNTSVISPMKQFGVHMFKVSPVVGFIQPGATREIMFTRKPGKIGHDYLVIQYIVAPSGYDPRLPFIKGSKVGQLKIKIIAVHGKPKALPENIAKGRIVSDEGQQWHKAVDRDEDEKIEDEVAKQFESPFQFQPEGPKKAKEAKTIEKSEKIPKNKVGARTEIDIDDRM</sequence>
<organism evidence="5 6">
    <name type="scientific">Toxocara canis</name>
    <name type="common">Canine roundworm</name>
    <dbReference type="NCBI Taxonomy" id="6265"/>
    <lineage>
        <taxon>Eukaryota</taxon>
        <taxon>Metazoa</taxon>
        <taxon>Ecdysozoa</taxon>
        <taxon>Nematoda</taxon>
        <taxon>Chromadorea</taxon>
        <taxon>Rhabditida</taxon>
        <taxon>Spirurina</taxon>
        <taxon>Ascaridomorpha</taxon>
        <taxon>Ascaridoidea</taxon>
        <taxon>Toxocaridae</taxon>
        <taxon>Toxocara</taxon>
    </lineage>
</organism>
<dbReference type="EMBL" id="UYWY01021900">
    <property type="protein sequence ID" value="VDM45114.1"/>
    <property type="molecule type" value="Genomic_DNA"/>
</dbReference>
<evidence type="ECO:0000313" key="6">
    <source>
        <dbReference type="WBParaSite" id="TCNE_0001379301-mRNA-1"/>
    </source>
</evidence>
<feature type="region of interest" description="Disordered" evidence="2">
    <location>
        <begin position="165"/>
        <end position="208"/>
    </location>
</feature>
<keyword evidence="1" id="KW-0206">Cytoskeleton</keyword>
<keyword evidence="1" id="KW-0963">Cytoplasm</keyword>
<evidence type="ECO:0000313" key="5">
    <source>
        <dbReference type="Proteomes" id="UP000050794"/>
    </source>
</evidence>
<accession>A0A183UZ73</accession>
<reference evidence="4 5" key="2">
    <citation type="submission" date="2018-11" db="EMBL/GenBank/DDBJ databases">
        <authorList>
            <consortium name="Pathogen Informatics"/>
        </authorList>
    </citation>
    <scope>NUCLEOTIDE SEQUENCE [LARGE SCALE GENOMIC DNA]</scope>
</reference>
<dbReference type="SUPFAM" id="SSF49354">
    <property type="entry name" value="PapD-like"/>
    <property type="match status" value="1"/>
</dbReference>
<feature type="compositionally biased region" description="Basic and acidic residues" evidence="2">
    <location>
        <begin position="175"/>
        <end position="208"/>
    </location>
</feature>
<dbReference type="InterPro" id="IPR013783">
    <property type="entry name" value="Ig-like_fold"/>
</dbReference>
<evidence type="ECO:0000313" key="4">
    <source>
        <dbReference type="EMBL" id="VDM45114.1"/>
    </source>
</evidence>
<keyword evidence="5" id="KW-1185">Reference proteome</keyword>
<proteinExistence type="predicted"/>
<dbReference type="Pfam" id="PF00635">
    <property type="entry name" value="Motile_Sperm"/>
    <property type="match status" value="1"/>
</dbReference>
<evidence type="ECO:0000256" key="2">
    <source>
        <dbReference type="SAM" id="MobiDB-lite"/>
    </source>
</evidence>
<dbReference type="AlphaFoldDB" id="A0A183UZ73"/>
<dbReference type="Proteomes" id="UP000050794">
    <property type="component" value="Unassembled WGS sequence"/>
</dbReference>
<feature type="domain" description="MSP" evidence="3">
    <location>
        <begin position="1"/>
        <end position="121"/>
    </location>
</feature>
<name>A0A183UZ73_TOXCA</name>
<gene>
    <name evidence="4" type="ORF">TCNE_LOCUS13793</name>
</gene>
<dbReference type="PROSITE" id="PS50202">
    <property type="entry name" value="MSP"/>
    <property type="match status" value="1"/>
</dbReference>
<dbReference type="InterPro" id="IPR000535">
    <property type="entry name" value="MSP_dom"/>
</dbReference>
<dbReference type="WBParaSite" id="TCNE_0001379301-mRNA-1">
    <property type="protein sequence ID" value="TCNE_0001379301-mRNA-1"/>
    <property type="gene ID" value="TCNE_0001379301"/>
</dbReference>
<reference evidence="6" key="1">
    <citation type="submission" date="2016-06" db="UniProtKB">
        <authorList>
            <consortium name="WormBaseParasite"/>
        </authorList>
    </citation>
    <scope>IDENTIFICATION</scope>
</reference>